<dbReference type="PROSITE" id="PS51186">
    <property type="entry name" value="GNAT"/>
    <property type="match status" value="1"/>
</dbReference>
<dbReference type="Proteomes" id="UP000515789">
    <property type="component" value="Chromosome"/>
</dbReference>
<accession>A0A7G5MY00</accession>
<dbReference type="Gene3D" id="3.40.630.30">
    <property type="match status" value="1"/>
</dbReference>
<dbReference type="PANTHER" id="PTHR43420">
    <property type="entry name" value="ACETYLTRANSFERASE"/>
    <property type="match status" value="1"/>
</dbReference>
<evidence type="ECO:0000256" key="2">
    <source>
        <dbReference type="ARBA" id="ARBA00023315"/>
    </source>
</evidence>
<dbReference type="AlphaFoldDB" id="A0A7G5MY00"/>
<gene>
    <name evidence="4" type="ORF">E5259_18815</name>
</gene>
<evidence type="ECO:0000313" key="5">
    <source>
        <dbReference type="Proteomes" id="UP000515789"/>
    </source>
</evidence>
<dbReference type="RefSeq" id="WP_018596247.1">
    <property type="nucleotide sequence ID" value="NZ_CABLBP010000029.1"/>
</dbReference>
<dbReference type="EMBL" id="CP039126">
    <property type="protein sequence ID" value="QMW79493.1"/>
    <property type="molecule type" value="Genomic_DNA"/>
</dbReference>
<protein>
    <submittedName>
        <fullName evidence="4">GNAT family N-acetyltransferase</fullName>
    </submittedName>
</protein>
<name>A0A7G5MY00_9FIRM</name>
<dbReference type="InterPro" id="IPR016181">
    <property type="entry name" value="Acyl_CoA_acyltransferase"/>
</dbReference>
<dbReference type="GeneID" id="75052106"/>
<dbReference type="CDD" id="cd04301">
    <property type="entry name" value="NAT_SF"/>
    <property type="match status" value="1"/>
</dbReference>
<evidence type="ECO:0000313" key="4">
    <source>
        <dbReference type="EMBL" id="QMW79493.1"/>
    </source>
</evidence>
<dbReference type="InterPro" id="IPR050680">
    <property type="entry name" value="YpeA/RimI_acetyltransf"/>
</dbReference>
<keyword evidence="2" id="KW-0012">Acyltransferase</keyword>
<evidence type="ECO:0000259" key="3">
    <source>
        <dbReference type="PROSITE" id="PS51186"/>
    </source>
</evidence>
<sequence>MELRTANENEWKKVKAFYWQLIEQMDSALYKPGWKKGIYPTDEFLMDSIRNKELYVLLSESNYMASMILNHKCTDGYEKIHWNITATPQEITVVHALGVLPDYQGQGIAKLMVQEAIRTAKENGQKAVRLDVLSTNIPAQKLYSDMGFNYMDTIQLFYEDTGSTNYLLYEYTL</sequence>
<organism evidence="4 5">
    <name type="scientific">Blautia producta</name>
    <dbReference type="NCBI Taxonomy" id="33035"/>
    <lineage>
        <taxon>Bacteria</taxon>
        <taxon>Bacillati</taxon>
        <taxon>Bacillota</taxon>
        <taxon>Clostridia</taxon>
        <taxon>Lachnospirales</taxon>
        <taxon>Lachnospiraceae</taxon>
        <taxon>Blautia</taxon>
    </lineage>
</organism>
<reference evidence="4 5" key="1">
    <citation type="submission" date="2019-04" db="EMBL/GenBank/DDBJ databases">
        <authorList>
            <person name="Schori C."/>
            <person name="Ahrens C."/>
        </authorList>
    </citation>
    <scope>NUCLEOTIDE SEQUENCE [LARGE SCALE GENOMIC DNA]</scope>
    <source>
        <strain evidence="4 5">DSM 2950</strain>
    </source>
</reference>
<keyword evidence="1 4" id="KW-0808">Transferase</keyword>
<evidence type="ECO:0000256" key="1">
    <source>
        <dbReference type="ARBA" id="ARBA00022679"/>
    </source>
</evidence>
<proteinExistence type="predicted"/>
<dbReference type="PANTHER" id="PTHR43420:SF47">
    <property type="entry name" value="N-ACETYLTRANSFERASE DOMAIN-CONTAINING PROTEIN"/>
    <property type="match status" value="1"/>
</dbReference>
<dbReference type="InterPro" id="IPR000182">
    <property type="entry name" value="GNAT_dom"/>
</dbReference>
<dbReference type="SUPFAM" id="SSF55729">
    <property type="entry name" value="Acyl-CoA N-acyltransferases (Nat)"/>
    <property type="match status" value="1"/>
</dbReference>
<dbReference type="Pfam" id="PF00583">
    <property type="entry name" value="Acetyltransf_1"/>
    <property type="match status" value="1"/>
</dbReference>
<dbReference type="GO" id="GO:0016747">
    <property type="term" value="F:acyltransferase activity, transferring groups other than amino-acyl groups"/>
    <property type="evidence" value="ECO:0007669"/>
    <property type="project" value="InterPro"/>
</dbReference>
<feature type="domain" description="N-acetyltransferase" evidence="3">
    <location>
        <begin position="1"/>
        <end position="173"/>
    </location>
</feature>